<feature type="transmembrane region" description="Helical" evidence="5">
    <location>
        <begin position="81"/>
        <end position="100"/>
    </location>
</feature>
<protein>
    <recommendedName>
        <fullName evidence="6">O-antigen ligase-related domain-containing protein</fullName>
    </recommendedName>
</protein>
<evidence type="ECO:0000256" key="2">
    <source>
        <dbReference type="ARBA" id="ARBA00022692"/>
    </source>
</evidence>
<dbReference type="AlphaFoldDB" id="A0A1L3JBI9"/>
<feature type="transmembrane region" description="Helical" evidence="5">
    <location>
        <begin position="319"/>
        <end position="339"/>
    </location>
</feature>
<gene>
    <name evidence="7" type="ORF">LPB140_06455</name>
</gene>
<dbReference type="GO" id="GO:0016020">
    <property type="term" value="C:membrane"/>
    <property type="evidence" value="ECO:0007669"/>
    <property type="project" value="UniProtKB-SubCell"/>
</dbReference>
<accession>A0A1L3JBI9</accession>
<feature type="transmembrane region" description="Helical" evidence="5">
    <location>
        <begin position="138"/>
        <end position="159"/>
    </location>
</feature>
<feature type="transmembrane region" description="Helical" evidence="5">
    <location>
        <begin position="51"/>
        <end position="69"/>
    </location>
</feature>
<name>A0A1L3JBI9_9SPHN</name>
<feature type="transmembrane region" description="Helical" evidence="5">
    <location>
        <begin position="179"/>
        <end position="198"/>
    </location>
</feature>
<feature type="transmembrane region" description="Helical" evidence="5">
    <location>
        <begin position="20"/>
        <end position="39"/>
    </location>
</feature>
<feature type="transmembrane region" description="Helical" evidence="5">
    <location>
        <begin position="359"/>
        <end position="376"/>
    </location>
</feature>
<feature type="transmembrane region" description="Helical" evidence="5">
    <location>
        <begin position="205"/>
        <end position="229"/>
    </location>
</feature>
<feature type="transmembrane region" description="Helical" evidence="5">
    <location>
        <begin position="241"/>
        <end position="265"/>
    </location>
</feature>
<reference evidence="7 8" key="1">
    <citation type="submission" date="2016-11" db="EMBL/GenBank/DDBJ databases">
        <title>Sphingorhabdus sp. LPB0140, isolated from marine environment.</title>
        <authorList>
            <person name="Kim E."/>
            <person name="Yi H."/>
        </authorList>
    </citation>
    <scope>NUCLEOTIDE SEQUENCE [LARGE SCALE GENOMIC DNA]</scope>
    <source>
        <strain evidence="7 8">LPB0140</strain>
    </source>
</reference>
<evidence type="ECO:0000313" key="7">
    <source>
        <dbReference type="EMBL" id="APG62486.1"/>
    </source>
</evidence>
<feature type="transmembrane region" description="Helical" evidence="5">
    <location>
        <begin position="106"/>
        <end position="126"/>
    </location>
</feature>
<dbReference type="OrthoDB" id="7033387at2"/>
<evidence type="ECO:0000313" key="8">
    <source>
        <dbReference type="Proteomes" id="UP000242561"/>
    </source>
</evidence>
<evidence type="ECO:0000256" key="5">
    <source>
        <dbReference type="SAM" id="Phobius"/>
    </source>
</evidence>
<dbReference type="STRING" id="1913578.LPB140_06455"/>
<dbReference type="KEGG" id="sphl:LPB140_06455"/>
<feature type="domain" description="O-antigen ligase-related" evidence="6">
    <location>
        <begin position="203"/>
        <end position="305"/>
    </location>
</feature>
<proteinExistence type="predicted"/>
<dbReference type="Pfam" id="PF04932">
    <property type="entry name" value="Wzy_C"/>
    <property type="match status" value="1"/>
</dbReference>
<keyword evidence="8" id="KW-1185">Reference proteome</keyword>
<evidence type="ECO:0000259" key="6">
    <source>
        <dbReference type="Pfam" id="PF04932"/>
    </source>
</evidence>
<dbReference type="EMBL" id="CP018154">
    <property type="protein sequence ID" value="APG62486.1"/>
    <property type="molecule type" value="Genomic_DNA"/>
</dbReference>
<dbReference type="InterPro" id="IPR007016">
    <property type="entry name" value="O-antigen_ligase-rel_domated"/>
</dbReference>
<dbReference type="Proteomes" id="UP000242561">
    <property type="component" value="Chromosome"/>
</dbReference>
<organism evidence="7 8">
    <name type="scientific">Sphingorhabdus lutea</name>
    <dbReference type="NCBI Taxonomy" id="1913578"/>
    <lineage>
        <taxon>Bacteria</taxon>
        <taxon>Pseudomonadati</taxon>
        <taxon>Pseudomonadota</taxon>
        <taxon>Alphaproteobacteria</taxon>
        <taxon>Sphingomonadales</taxon>
        <taxon>Sphingomonadaceae</taxon>
        <taxon>Sphingorhabdus</taxon>
    </lineage>
</organism>
<evidence type="ECO:0000256" key="3">
    <source>
        <dbReference type="ARBA" id="ARBA00022989"/>
    </source>
</evidence>
<evidence type="ECO:0000256" key="1">
    <source>
        <dbReference type="ARBA" id="ARBA00004141"/>
    </source>
</evidence>
<comment type="subcellular location">
    <subcellularLocation>
        <location evidence="1">Membrane</location>
        <topology evidence="1">Multi-pass membrane protein</topology>
    </subcellularLocation>
</comment>
<keyword evidence="4 5" id="KW-0472">Membrane</keyword>
<sequence>MNKIQNSDVMNMVNTFDSRFGLILFALLFSLFPVYQFLLYNGLIGPFLGGYYAQMSAVCFAIAFIYWLITIIRRVEKFYSVDAAFISVCLLFSAVAVYHLNNFNKYDSSIDLLSSIPQLGAFFYIFRYLNISERVTKIVIFISFLIYSYVLFTLKLGSFTTELELSSNDLSSYATYQSLSLYYLIVVIALLVNAKFLIFRLAIYLIAFWCLYLTGARSEFLIFLVIVIVNEVIHSSPAQLVIEGIGIFFALLILYLLGLNIFGFFETDNRIYALYSEGAYDQSFVAREYILKDGLTTILHNPFFGNFASYRSGEYMHNILSLWADYGGVIFFIFLYFLIKFIYKLFALVHMSKIRSSTLYFSYLLFIVYFIEILVLKPYNFQLTGFFFCIALFFQRQNSISPK</sequence>
<keyword evidence="3 5" id="KW-1133">Transmembrane helix</keyword>
<evidence type="ECO:0000256" key="4">
    <source>
        <dbReference type="ARBA" id="ARBA00023136"/>
    </source>
</evidence>
<keyword evidence="2 5" id="KW-0812">Transmembrane</keyword>